<evidence type="ECO:0000256" key="1">
    <source>
        <dbReference type="ARBA" id="ARBA00001712"/>
    </source>
</evidence>
<evidence type="ECO:0000256" key="2">
    <source>
        <dbReference type="ARBA" id="ARBA00004947"/>
    </source>
</evidence>
<evidence type="ECO:0000313" key="6">
    <source>
        <dbReference type="EnsemblMetazoa" id="XP_030854312"/>
    </source>
</evidence>
<dbReference type="Pfam" id="PF01263">
    <property type="entry name" value="Aldose_epim"/>
    <property type="match status" value="2"/>
</dbReference>
<dbReference type="EnsemblMetazoa" id="XM_030998452">
    <property type="protein sequence ID" value="XP_030854312"/>
    <property type="gene ID" value="LOC115929470"/>
</dbReference>
<reference evidence="7" key="1">
    <citation type="submission" date="2015-02" db="EMBL/GenBank/DDBJ databases">
        <title>Genome sequencing for Strongylocentrotus purpuratus.</title>
        <authorList>
            <person name="Murali S."/>
            <person name="Liu Y."/>
            <person name="Vee V."/>
            <person name="English A."/>
            <person name="Wang M."/>
            <person name="Skinner E."/>
            <person name="Han Y."/>
            <person name="Muzny D.M."/>
            <person name="Worley K.C."/>
            <person name="Gibbs R.A."/>
        </authorList>
    </citation>
    <scope>NUCLEOTIDE SEQUENCE</scope>
</reference>
<dbReference type="AlphaFoldDB" id="A0A7M7PQ11"/>
<sequence length="154" mass="16946">MPVTKEEYGRTANNQLVDQYTLSNGNGMVAKLINYGAALTELWIPDKIGKKSDVVLGWLDIKDLLIHVYIHSFTHYQLNHLLPLLILSSPSNPPLIVTSGYETNAPSFGVTIGRVVNRIANGQFALDGVHYQLEINDGSNHIHGGVINFSHVSI</sequence>
<dbReference type="RefSeq" id="XP_030854312.1">
    <property type="nucleotide sequence ID" value="XM_030998452.1"/>
</dbReference>
<dbReference type="OMA" id="LTELWIP"/>
<comment type="catalytic activity">
    <reaction evidence="1">
        <text>alpha-D-galactose = beta-D-galactose</text>
        <dbReference type="Rhea" id="RHEA:28675"/>
        <dbReference type="ChEBI" id="CHEBI:27667"/>
        <dbReference type="ChEBI" id="CHEBI:28061"/>
        <dbReference type="EC" id="5.1.3.3"/>
    </reaction>
    <physiologicalReaction direction="right-to-left" evidence="1">
        <dbReference type="Rhea" id="RHEA:28677"/>
    </physiologicalReaction>
</comment>
<dbReference type="Gene3D" id="2.70.98.10">
    <property type="match status" value="2"/>
</dbReference>
<reference evidence="6" key="2">
    <citation type="submission" date="2021-01" db="UniProtKB">
        <authorList>
            <consortium name="EnsemblMetazoa"/>
        </authorList>
    </citation>
    <scope>IDENTIFICATION</scope>
</reference>
<dbReference type="Proteomes" id="UP000007110">
    <property type="component" value="Unassembled WGS sequence"/>
</dbReference>
<dbReference type="PANTHER" id="PTHR10091:SF0">
    <property type="entry name" value="GALACTOSE MUTAROTASE"/>
    <property type="match status" value="1"/>
</dbReference>
<evidence type="ECO:0000256" key="3">
    <source>
        <dbReference type="ARBA" id="ARBA00021023"/>
    </source>
</evidence>
<evidence type="ECO:0000256" key="5">
    <source>
        <dbReference type="ARBA" id="ARBA00045743"/>
    </source>
</evidence>
<dbReference type="InterPro" id="IPR011013">
    <property type="entry name" value="Gal_mutarotase_sf_dom"/>
</dbReference>
<dbReference type="SUPFAM" id="SSF74650">
    <property type="entry name" value="Galactose mutarotase-like"/>
    <property type="match status" value="2"/>
</dbReference>
<evidence type="ECO:0000313" key="7">
    <source>
        <dbReference type="Proteomes" id="UP000007110"/>
    </source>
</evidence>
<name>A0A7M7PQ11_STRPU</name>
<protein>
    <recommendedName>
        <fullName evidence="3">Galactose mutarotase</fullName>
    </recommendedName>
    <alternativeName>
        <fullName evidence="4">Aldose 1-epimerase</fullName>
    </alternativeName>
</protein>
<keyword evidence="7" id="KW-1185">Reference proteome</keyword>
<proteinExistence type="predicted"/>
<comment type="pathway">
    <text evidence="2">Carbohydrate metabolism; galactose metabolism.</text>
</comment>
<organism evidence="6 7">
    <name type="scientific">Strongylocentrotus purpuratus</name>
    <name type="common">Purple sea urchin</name>
    <dbReference type="NCBI Taxonomy" id="7668"/>
    <lineage>
        <taxon>Eukaryota</taxon>
        <taxon>Metazoa</taxon>
        <taxon>Echinodermata</taxon>
        <taxon>Eleutherozoa</taxon>
        <taxon>Echinozoa</taxon>
        <taxon>Echinoidea</taxon>
        <taxon>Euechinoidea</taxon>
        <taxon>Echinacea</taxon>
        <taxon>Camarodonta</taxon>
        <taxon>Echinidea</taxon>
        <taxon>Strongylocentrotidae</taxon>
        <taxon>Strongylocentrotus</taxon>
    </lineage>
</organism>
<comment type="function">
    <text evidence="5">Mutarotase that catalyzes the interconversion of beta-D-galactose and alpha-D-galactose during galactose metabolism. Beta-D-galactose is metabolized in the liver into glucose 1-phosphate, the primary metabolic fuel, by the action of four enzymes that constitute the Leloir pathway: GALM, GALK1 (galactokinase), GALT (galactose-1-phosphate uridylyltransferase) and GALE (UDP-galactose-4'-epimerase). Involved in the maintenance of the equilibrium between the beta- and alpha-anomers of galactose, therefore ensuring a sufficient supply of the alpha-anomer for GALK1. Also active on D-glucose although shows a preference for galactose over glucose.</text>
</comment>
<dbReference type="GO" id="GO:0004034">
    <property type="term" value="F:aldose 1-epimerase activity"/>
    <property type="evidence" value="ECO:0007669"/>
    <property type="project" value="UniProtKB-EC"/>
</dbReference>
<accession>A0A7M7PQ11</accession>
<dbReference type="InterPro" id="IPR014718">
    <property type="entry name" value="GH-type_carb-bd"/>
</dbReference>
<dbReference type="GO" id="GO:0006012">
    <property type="term" value="P:galactose metabolic process"/>
    <property type="evidence" value="ECO:0007669"/>
    <property type="project" value="UniProtKB-UniPathway"/>
</dbReference>
<dbReference type="UniPathway" id="UPA00214"/>
<dbReference type="PANTHER" id="PTHR10091">
    <property type="entry name" value="ALDOSE-1-EPIMERASE"/>
    <property type="match status" value="1"/>
</dbReference>
<dbReference type="InParanoid" id="A0A7M7PQ11"/>
<evidence type="ECO:0000256" key="4">
    <source>
        <dbReference type="ARBA" id="ARBA00032729"/>
    </source>
</evidence>
<dbReference type="GO" id="GO:0030246">
    <property type="term" value="F:carbohydrate binding"/>
    <property type="evidence" value="ECO:0007669"/>
    <property type="project" value="InterPro"/>
</dbReference>
<dbReference type="OrthoDB" id="274691at2759"/>
<dbReference type="InterPro" id="IPR008183">
    <property type="entry name" value="Aldose_1/G6P_1-epimerase"/>
</dbReference>
<dbReference type="GeneID" id="115929470"/>
<dbReference type="KEGG" id="spu:115929470"/>